<organism evidence="2 3">
    <name type="scientific">Bacillus proteolyticus</name>
    <dbReference type="NCBI Taxonomy" id="2026192"/>
    <lineage>
        <taxon>Bacteria</taxon>
        <taxon>Bacillati</taxon>
        <taxon>Bacillota</taxon>
        <taxon>Bacilli</taxon>
        <taxon>Bacillales</taxon>
        <taxon>Bacillaceae</taxon>
        <taxon>Bacillus</taxon>
        <taxon>Bacillus cereus group</taxon>
    </lineage>
</organism>
<proteinExistence type="predicted"/>
<evidence type="ECO:0000256" key="1">
    <source>
        <dbReference type="SAM" id="Phobius"/>
    </source>
</evidence>
<keyword evidence="1" id="KW-0812">Transmembrane</keyword>
<dbReference type="EMBL" id="JBEGIE010000110">
    <property type="protein sequence ID" value="MEV4915040.1"/>
    <property type="molecule type" value="Genomic_DNA"/>
</dbReference>
<accession>A0ABV3IL47</accession>
<protein>
    <recommendedName>
        <fullName evidence="4">Histidine kinase</fullName>
    </recommendedName>
</protein>
<name>A0ABV3IL47_9BACI</name>
<evidence type="ECO:0000313" key="3">
    <source>
        <dbReference type="Proteomes" id="UP001552502"/>
    </source>
</evidence>
<gene>
    <name evidence="2" type="ORF">MRBLBA1_006084</name>
</gene>
<comment type="caution">
    <text evidence="2">The sequence shown here is derived from an EMBL/GenBank/DDBJ whole genome shotgun (WGS) entry which is preliminary data.</text>
</comment>
<reference evidence="2 3" key="1">
    <citation type="journal article" date="2023" name="Proc. Natl. Acad. Sci. U.S.A.">
        <title>Bacterial tolerance to host-exuded specialized metabolites structures the maize root microbiome.</title>
        <authorList>
            <person name="Thoenen L."/>
            <person name="Giroud C."/>
            <person name="Kreuzer M."/>
            <person name="Waelchli J."/>
            <person name="Gfeller V."/>
            <person name="Deslandes-Herold G."/>
            <person name="Mateo P."/>
            <person name="Robert C.A.M."/>
            <person name="Ahrens C.H."/>
            <person name="Rubio-Somoza I."/>
            <person name="Bruggmann R."/>
            <person name="Erb M."/>
            <person name="Schlaeppi K."/>
        </authorList>
    </citation>
    <scope>NUCLEOTIDE SEQUENCE [LARGE SCALE GENOMIC DNA]</scope>
    <source>
        <strain evidence="2 3">LBA1-1-1.1</strain>
    </source>
</reference>
<dbReference type="Proteomes" id="UP001552502">
    <property type="component" value="Unassembled WGS sequence"/>
</dbReference>
<dbReference type="RefSeq" id="WP_180237397.1">
    <property type="nucleotide sequence ID" value="NZ_JBEGIE010000110.1"/>
</dbReference>
<keyword evidence="3" id="KW-1185">Reference proteome</keyword>
<keyword evidence="1" id="KW-1133">Transmembrane helix</keyword>
<keyword evidence="1" id="KW-0472">Membrane</keyword>
<evidence type="ECO:0008006" key="4">
    <source>
        <dbReference type="Google" id="ProtNLM"/>
    </source>
</evidence>
<feature type="transmembrane region" description="Helical" evidence="1">
    <location>
        <begin position="33"/>
        <end position="50"/>
    </location>
</feature>
<evidence type="ECO:0000313" key="2">
    <source>
        <dbReference type="EMBL" id="MEV4915040.1"/>
    </source>
</evidence>
<sequence>MGIRTKLYTSLAATILFAIAMVVFFVNNNPQKWFWLCIFFGSIIQNIVLLKKNKEAH</sequence>
<feature type="transmembrane region" description="Helical" evidence="1">
    <location>
        <begin position="7"/>
        <end position="27"/>
    </location>
</feature>